<dbReference type="PROSITE" id="PS51257">
    <property type="entry name" value="PROKAR_LIPOPROTEIN"/>
    <property type="match status" value="1"/>
</dbReference>
<evidence type="ECO:0000313" key="4">
    <source>
        <dbReference type="Proteomes" id="UP000247569"/>
    </source>
</evidence>
<dbReference type="OrthoDB" id="9814966at2"/>
<dbReference type="InterPro" id="IPR052897">
    <property type="entry name" value="Sec-Metab_Biosynth_Hydrolase"/>
</dbReference>
<dbReference type="SUPFAM" id="SSF53474">
    <property type="entry name" value="alpha/beta-Hydrolases"/>
    <property type="match status" value="1"/>
</dbReference>
<dbReference type="PANTHER" id="PTHR37017:SF11">
    <property type="entry name" value="ESTERASE_LIPASE_THIOESTERASE DOMAIN-CONTAINING PROTEIN"/>
    <property type="match status" value="1"/>
</dbReference>
<proteinExistence type="predicted"/>
<protein>
    <submittedName>
        <fullName evidence="3">Pimeloyl-ACP methyl ester carboxylesterase</fullName>
    </submittedName>
</protein>
<feature type="signal peptide" evidence="1">
    <location>
        <begin position="1"/>
        <end position="18"/>
    </location>
</feature>
<dbReference type="Pfam" id="PF12697">
    <property type="entry name" value="Abhydrolase_6"/>
    <property type="match status" value="1"/>
</dbReference>
<keyword evidence="4" id="KW-1185">Reference proteome</keyword>
<dbReference type="GO" id="GO:0003824">
    <property type="term" value="F:catalytic activity"/>
    <property type="evidence" value="ECO:0007669"/>
    <property type="project" value="UniProtKB-ARBA"/>
</dbReference>
<dbReference type="PANTHER" id="PTHR37017">
    <property type="entry name" value="AB HYDROLASE-1 DOMAIN-CONTAINING PROTEIN-RELATED"/>
    <property type="match status" value="1"/>
</dbReference>
<gene>
    <name evidence="3" type="ORF">DFR70_109108</name>
</gene>
<evidence type="ECO:0000313" key="3">
    <source>
        <dbReference type="EMBL" id="PXX60917.1"/>
    </source>
</evidence>
<evidence type="ECO:0000259" key="2">
    <source>
        <dbReference type="Pfam" id="PF12697"/>
    </source>
</evidence>
<dbReference type="InterPro" id="IPR000073">
    <property type="entry name" value="AB_hydrolase_1"/>
</dbReference>
<feature type="chain" id="PRO_5039375799" evidence="1">
    <location>
        <begin position="19"/>
        <end position="274"/>
    </location>
</feature>
<dbReference type="AlphaFoldDB" id="A0A318KIX2"/>
<dbReference type="Proteomes" id="UP000247569">
    <property type="component" value="Unassembled WGS sequence"/>
</dbReference>
<comment type="caution">
    <text evidence="3">The sequence shown here is derived from an EMBL/GenBank/DDBJ whole genome shotgun (WGS) entry which is preliminary data.</text>
</comment>
<feature type="domain" description="AB hydrolase-1" evidence="2">
    <location>
        <begin position="49"/>
        <end position="266"/>
    </location>
</feature>
<reference evidence="3 4" key="1">
    <citation type="submission" date="2018-05" db="EMBL/GenBank/DDBJ databases">
        <title>Genomic Encyclopedia of Type Strains, Phase IV (KMG-IV): sequencing the most valuable type-strain genomes for metagenomic binning, comparative biology and taxonomic classification.</title>
        <authorList>
            <person name="Goeker M."/>
        </authorList>
    </citation>
    <scope>NUCLEOTIDE SEQUENCE [LARGE SCALE GENOMIC DNA]</scope>
    <source>
        <strain evidence="3 4">DSM 44704</strain>
    </source>
</reference>
<dbReference type="InterPro" id="IPR029058">
    <property type="entry name" value="AB_hydrolase_fold"/>
</dbReference>
<organism evidence="3 4">
    <name type="scientific">Nocardia tenerifensis</name>
    <dbReference type="NCBI Taxonomy" id="228006"/>
    <lineage>
        <taxon>Bacteria</taxon>
        <taxon>Bacillati</taxon>
        <taxon>Actinomycetota</taxon>
        <taxon>Actinomycetes</taxon>
        <taxon>Mycobacteriales</taxon>
        <taxon>Nocardiaceae</taxon>
        <taxon>Nocardia</taxon>
    </lineage>
</organism>
<sequence length="274" mass="27893">MRMLVRLRTVGAAVVATAVLGTVGCGSDTESSPSAPATTAANAAAKPAIVLVHGSFSNSSSWDAVATQLRGQGYQVVQPDNPLRGPAADAAAVTKAIEGITGPVVLVGHSYGGAVISNIHRANVKAEVFVAAFAPEQGESVQALSDPARYPGSKIETALRIQPTETGAEVTMAPEQFGAVFAQDVSADVASRLAAAQRPTSAAANAEPSGAPSWAGVPCWYVISTEDQTFPPAAQRFQADRMHARTTEVKSSHASPVSHPNEVAAAITAAANGS</sequence>
<dbReference type="EMBL" id="QJKF01000009">
    <property type="protein sequence ID" value="PXX60917.1"/>
    <property type="molecule type" value="Genomic_DNA"/>
</dbReference>
<keyword evidence="1" id="KW-0732">Signal</keyword>
<dbReference type="Gene3D" id="3.40.50.1820">
    <property type="entry name" value="alpha/beta hydrolase"/>
    <property type="match status" value="1"/>
</dbReference>
<name>A0A318KIX2_9NOCA</name>
<evidence type="ECO:0000256" key="1">
    <source>
        <dbReference type="SAM" id="SignalP"/>
    </source>
</evidence>
<accession>A0A318KIX2</accession>